<gene>
    <name evidence="3" type="ORF">I2H36_12960</name>
</gene>
<dbReference type="Proteomes" id="UP000611708">
    <property type="component" value="Unassembled WGS sequence"/>
</dbReference>
<dbReference type="Pfam" id="PF00582">
    <property type="entry name" value="Usp"/>
    <property type="match status" value="1"/>
</dbReference>
<sequence>MIQNLKSVLIGFNQEERARPSALHYGFSLARQADAHVSIAALSPELTVTHAFISEVATTLVEEENRRLKGIASELAEQARQDGQAQGVSCTAEAIHRSYPVLATEFAKRARVHDLTIFDAHPDALSFNRGVIEETLFNSGRPLILVPPSFDTFKISTAIIAWDGSAKAAKAVADALPLLKMTQKVEIVCISREKDLSASVPGAELAPNPTRHEIDCTVTELTAHNGDAGEALRSHASHIRADLIVMGAFVHSRLRQFVLGGVTHTMLNNSPVPVLLSY</sequence>
<proteinExistence type="inferred from homology"/>
<evidence type="ECO:0000256" key="1">
    <source>
        <dbReference type="ARBA" id="ARBA00008791"/>
    </source>
</evidence>
<protein>
    <submittedName>
        <fullName evidence="3">Universal stress protein</fullName>
    </submittedName>
</protein>
<dbReference type="PANTHER" id="PTHR46268">
    <property type="entry name" value="STRESS RESPONSE PROTEIN NHAX"/>
    <property type="match status" value="1"/>
</dbReference>
<dbReference type="EMBL" id="JADQDN010000006">
    <property type="protein sequence ID" value="MBF9196955.1"/>
    <property type="molecule type" value="Genomic_DNA"/>
</dbReference>
<dbReference type="InterPro" id="IPR006015">
    <property type="entry name" value="Universal_stress_UspA"/>
</dbReference>
<dbReference type="InterPro" id="IPR006016">
    <property type="entry name" value="UspA"/>
</dbReference>
<dbReference type="PRINTS" id="PR01438">
    <property type="entry name" value="UNVRSLSTRESS"/>
</dbReference>
<name>A0ABS0HUX4_9HYPH</name>
<evidence type="ECO:0000313" key="3">
    <source>
        <dbReference type="EMBL" id="MBF9196955.1"/>
    </source>
</evidence>
<dbReference type="RefSeq" id="WP_196264332.1">
    <property type="nucleotide sequence ID" value="NZ_JADQDN010000006.1"/>
</dbReference>
<feature type="domain" description="UspA" evidence="2">
    <location>
        <begin position="159"/>
        <end position="276"/>
    </location>
</feature>
<evidence type="ECO:0000313" key="4">
    <source>
        <dbReference type="Proteomes" id="UP000611708"/>
    </source>
</evidence>
<comment type="similarity">
    <text evidence="1">Belongs to the universal stress protein A family.</text>
</comment>
<keyword evidence="4" id="KW-1185">Reference proteome</keyword>
<dbReference type="CDD" id="cd00293">
    <property type="entry name" value="USP-like"/>
    <property type="match status" value="1"/>
</dbReference>
<dbReference type="PANTHER" id="PTHR46268:SF15">
    <property type="entry name" value="UNIVERSAL STRESS PROTEIN HP_0031"/>
    <property type="match status" value="1"/>
</dbReference>
<comment type="caution">
    <text evidence="3">The sequence shown here is derived from an EMBL/GenBank/DDBJ whole genome shotgun (WGS) entry which is preliminary data.</text>
</comment>
<accession>A0ABS0HUX4</accession>
<reference evidence="3 4" key="1">
    <citation type="submission" date="2020-11" db="EMBL/GenBank/DDBJ databases">
        <authorList>
            <person name="Kim M.K."/>
        </authorList>
    </citation>
    <scope>NUCLEOTIDE SEQUENCE [LARGE SCALE GENOMIC DNA]</scope>
    <source>
        <strain evidence="3 4">BT290</strain>
    </source>
</reference>
<dbReference type="Gene3D" id="3.40.50.12370">
    <property type="match status" value="1"/>
</dbReference>
<dbReference type="SUPFAM" id="SSF52402">
    <property type="entry name" value="Adenine nucleotide alpha hydrolases-like"/>
    <property type="match status" value="2"/>
</dbReference>
<evidence type="ECO:0000259" key="2">
    <source>
        <dbReference type="Pfam" id="PF00582"/>
    </source>
</evidence>
<organism evidence="3 4">
    <name type="scientific">Microvirga terrestris</name>
    <dbReference type="NCBI Taxonomy" id="2791024"/>
    <lineage>
        <taxon>Bacteria</taxon>
        <taxon>Pseudomonadati</taxon>
        <taxon>Pseudomonadota</taxon>
        <taxon>Alphaproteobacteria</taxon>
        <taxon>Hyphomicrobiales</taxon>
        <taxon>Methylobacteriaceae</taxon>
        <taxon>Microvirga</taxon>
    </lineage>
</organism>